<evidence type="ECO:0000256" key="1">
    <source>
        <dbReference type="SAM" id="Coils"/>
    </source>
</evidence>
<dbReference type="AlphaFoldDB" id="A0A7C4E2W3"/>
<reference evidence="3" key="1">
    <citation type="journal article" date="2020" name="mSystems">
        <title>Genome- and Community-Level Interaction Insights into Carbon Utilization and Element Cycling Functions of Hydrothermarchaeota in Hydrothermal Sediment.</title>
        <authorList>
            <person name="Zhou Z."/>
            <person name="Liu Y."/>
            <person name="Xu W."/>
            <person name="Pan J."/>
            <person name="Luo Z.H."/>
            <person name="Li M."/>
        </authorList>
    </citation>
    <scope>NUCLEOTIDE SEQUENCE [LARGE SCALE GENOMIC DNA]</scope>
    <source>
        <strain evidence="3">SpSt-613</strain>
        <strain evidence="2">SpSt-669</strain>
    </source>
</reference>
<dbReference type="Gene3D" id="1.10.10.10">
    <property type="entry name" value="Winged helix-like DNA-binding domain superfamily/Winged helix DNA-binding domain"/>
    <property type="match status" value="1"/>
</dbReference>
<protein>
    <submittedName>
        <fullName evidence="3">Uncharacterized protein</fullName>
    </submittedName>
</protein>
<keyword evidence="1" id="KW-0175">Coiled coil</keyword>
<dbReference type="InterPro" id="IPR036390">
    <property type="entry name" value="WH_DNA-bd_sf"/>
</dbReference>
<gene>
    <name evidence="3" type="ORF">ENT82_06190</name>
    <name evidence="2" type="ORF">ENU43_04870</name>
</gene>
<dbReference type="SUPFAM" id="SSF46785">
    <property type="entry name" value="Winged helix' DNA-binding domain"/>
    <property type="match status" value="1"/>
</dbReference>
<dbReference type="Gene3D" id="6.10.140.1230">
    <property type="match status" value="1"/>
</dbReference>
<accession>A0A7C4E2W3</accession>
<organism evidence="3">
    <name type="scientific">Caldiarchaeum subterraneum</name>
    <dbReference type="NCBI Taxonomy" id="311458"/>
    <lineage>
        <taxon>Archaea</taxon>
        <taxon>Nitrososphaerota</taxon>
        <taxon>Candidatus Caldarchaeales</taxon>
        <taxon>Candidatus Caldarchaeaceae</taxon>
        <taxon>Candidatus Caldarchaeum</taxon>
    </lineage>
</organism>
<proteinExistence type="predicted"/>
<feature type="coiled-coil region" evidence="1">
    <location>
        <begin position="29"/>
        <end position="63"/>
    </location>
</feature>
<dbReference type="EMBL" id="DTAD01000066">
    <property type="protein sequence ID" value="HGN90696.1"/>
    <property type="molecule type" value="Genomic_DNA"/>
</dbReference>
<name>A0A7C4E2W3_CALS0</name>
<comment type="caution">
    <text evidence="3">The sequence shown here is derived from an EMBL/GenBank/DDBJ whole genome shotgun (WGS) entry which is preliminary data.</text>
</comment>
<dbReference type="EMBL" id="DTCM01000062">
    <property type="protein sequence ID" value="HGL40978.1"/>
    <property type="molecule type" value="Genomic_DNA"/>
</dbReference>
<dbReference type="InterPro" id="IPR036388">
    <property type="entry name" value="WH-like_DNA-bd_sf"/>
</dbReference>
<evidence type="ECO:0000313" key="2">
    <source>
        <dbReference type="EMBL" id="HGL40978.1"/>
    </source>
</evidence>
<sequence>MFRFLRRKDDWVVDDQPEPQPFEVTEEFRARVEKAVTSLNAHIERLNNKYRDMLARSREYFNRTVEALQAKDDAKAKLYASEIAEIKKLAGIVLHSQLVLLQVKIRLESILELGEALTLLKPLATLLENVAEEISYVTPEASEHLRSLMVMIDDFMATAGVYVEPSSEKMPEFSEEASFILEEARKIAAEKVRETFPEAPRLTDVEKAVYEYVLGANHEELDLETCANALSLDPETVSNVLKNLHEKGLIQLEFAETT</sequence>
<evidence type="ECO:0000313" key="3">
    <source>
        <dbReference type="EMBL" id="HGN90696.1"/>
    </source>
</evidence>